<proteinExistence type="predicted"/>
<reference evidence="1" key="1">
    <citation type="submission" date="2022-04" db="EMBL/GenBank/DDBJ databases">
        <title>Genome of the entomopathogenic fungus Entomophthora muscae.</title>
        <authorList>
            <person name="Elya C."/>
            <person name="Lovett B.R."/>
            <person name="Lee E."/>
            <person name="Macias A.M."/>
            <person name="Hajek A.E."/>
            <person name="De Bivort B.L."/>
            <person name="Kasson M.T."/>
            <person name="De Fine Licht H.H."/>
            <person name="Stajich J.E."/>
        </authorList>
    </citation>
    <scope>NUCLEOTIDE SEQUENCE</scope>
    <source>
        <strain evidence="1">Berkeley</strain>
    </source>
</reference>
<gene>
    <name evidence="1" type="ORF">DSO57_1002359</name>
</gene>
<keyword evidence="2" id="KW-1185">Reference proteome</keyword>
<comment type="caution">
    <text evidence="1">The sequence shown here is derived from an EMBL/GenBank/DDBJ whole genome shotgun (WGS) entry which is preliminary data.</text>
</comment>
<name>A0ACC2UV08_9FUNG</name>
<evidence type="ECO:0000313" key="1">
    <source>
        <dbReference type="EMBL" id="KAJ9090466.1"/>
    </source>
</evidence>
<dbReference type="Proteomes" id="UP001165960">
    <property type="component" value="Unassembled WGS sequence"/>
</dbReference>
<evidence type="ECO:0000313" key="2">
    <source>
        <dbReference type="Proteomes" id="UP001165960"/>
    </source>
</evidence>
<organism evidence="1 2">
    <name type="scientific">Entomophthora muscae</name>
    <dbReference type="NCBI Taxonomy" id="34485"/>
    <lineage>
        <taxon>Eukaryota</taxon>
        <taxon>Fungi</taxon>
        <taxon>Fungi incertae sedis</taxon>
        <taxon>Zoopagomycota</taxon>
        <taxon>Entomophthoromycotina</taxon>
        <taxon>Entomophthoromycetes</taxon>
        <taxon>Entomophthorales</taxon>
        <taxon>Entomophthoraceae</taxon>
        <taxon>Entomophthora</taxon>
    </lineage>
</organism>
<protein>
    <submittedName>
        <fullName evidence="1">Uncharacterized protein</fullName>
    </submittedName>
</protein>
<sequence length="238" mass="26822">MSCMSSTSLPNMDSLPESSSDTQESWAREPTSSKYGGLSPLGITTTRKVNSYPSSLRKSKRCCESWDNDFELDSHTSLHIPSSLQASSDVLDIDIRNIRLLSRRSQDLKNALKEVMLKQSRYPKRASEALGTEYISLLEEAEVMVKLVAEVSDINLRKNTSEVNFSEYAEARVKSIRLLKYILYRTRPPSPVTPDDPKDRPASQPESFDFTSDLVPPLLDQIEELILRLTSYSELLGP</sequence>
<dbReference type="EMBL" id="QTSX02000005">
    <property type="protein sequence ID" value="KAJ9090466.1"/>
    <property type="molecule type" value="Genomic_DNA"/>
</dbReference>
<accession>A0ACC2UV08</accession>